<proteinExistence type="predicted"/>
<evidence type="ECO:0000259" key="1">
    <source>
        <dbReference type="Pfam" id="PF04986"/>
    </source>
</evidence>
<accession>A0ABT4GJW7</accession>
<feature type="domain" description="Transposase zinc-binding" evidence="2">
    <location>
        <begin position="20"/>
        <end position="115"/>
    </location>
</feature>
<evidence type="ECO:0000313" key="3">
    <source>
        <dbReference type="EMBL" id="MCY9696411.1"/>
    </source>
</evidence>
<evidence type="ECO:0000313" key="4">
    <source>
        <dbReference type="Proteomes" id="UP001527099"/>
    </source>
</evidence>
<dbReference type="RefSeq" id="WP_268617499.1">
    <property type="nucleotide sequence ID" value="NZ_JAMDMX010000095.1"/>
</dbReference>
<sequence>MGEPKSYKKKGTVKKILKDHFHGFWQMHAESYPESVRKSIEETVQKAMKCGSRDLGFALYECKGCKEGEPEPVYVCFTCKSRFCHGCGKKYTDEWTEKQVERILNVPHRHTVFTVPKELRKVFFNDRSKLNELSQEVAKVFQYYYRRMNKSREYEVGVITVIHTFGRDLKFNPHIHALVTEGALDKNKEWKRVEYISYEYLRKAWQKLLLDLLQKWYPESEKVKELVNELYGRYKHGFYVNAEQKMKDAKGAAKYIGRYLARPAIAEYRIVSYDGEKVHFWYEDHQTGKQVDAVVPVFKFLYDLLQHIPPKHFRMVGRFGLYSRSKNKEAQKIIEVWSFMKARQSEQVEFTFEMTKVRRRKKSYRERMMEAFDRDPLRCPCCKQRMLLVVIWHADYGRIYYYDEELEREQEKKWGMQAYERRKKQREKAAG</sequence>
<gene>
    <name evidence="3" type="ORF">M5X19_26430</name>
</gene>
<dbReference type="Pfam" id="PF14319">
    <property type="entry name" value="Zn_Tnp_IS91"/>
    <property type="match status" value="1"/>
</dbReference>
<dbReference type="Pfam" id="PF04986">
    <property type="entry name" value="Y2_Tnp"/>
    <property type="match status" value="1"/>
</dbReference>
<organism evidence="3 4">
    <name type="scientific">Paenibacillus alginolyticus</name>
    <dbReference type="NCBI Taxonomy" id="59839"/>
    <lineage>
        <taxon>Bacteria</taxon>
        <taxon>Bacillati</taxon>
        <taxon>Bacillota</taxon>
        <taxon>Bacilli</taxon>
        <taxon>Bacillales</taxon>
        <taxon>Paenibacillaceae</taxon>
        <taxon>Paenibacillus</taxon>
    </lineage>
</organism>
<feature type="domain" description="Transposase IS801/IS1294" evidence="1">
    <location>
        <begin position="157"/>
        <end position="328"/>
    </location>
</feature>
<dbReference type="EMBL" id="JAMDMX010000095">
    <property type="protein sequence ID" value="MCY9696411.1"/>
    <property type="molecule type" value="Genomic_DNA"/>
</dbReference>
<protein>
    <submittedName>
        <fullName evidence="3">Transposase</fullName>
    </submittedName>
</protein>
<reference evidence="3 4" key="1">
    <citation type="submission" date="2022-05" db="EMBL/GenBank/DDBJ databases">
        <title>Genome Sequencing of Bee-Associated Microbes.</title>
        <authorList>
            <person name="Dunlap C."/>
        </authorList>
    </citation>
    <scope>NUCLEOTIDE SEQUENCE [LARGE SCALE GENOMIC DNA]</scope>
    <source>
        <strain evidence="3 4">NRRL B-14421</strain>
    </source>
</reference>
<keyword evidence="4" id="KW-1185">Reference proteome</keyword>
<comment type="caution">
    <text evidence="3">The sequence shown here is derived from an EMBL/GenBank/DDBJ whole genome shotgun (WGS) entry which is preliminary data.</text>
</comment>
<dbReference type="Proteomes" id="UP001527099">
    <property type="component" value="Unassembled WGS sequence"/>
</dbReference>
<dbReference type="PANTHER" id="PTHR37023:SF1">
    <property type="entry name" value="ISSOD25 TRANSPOSASE TNPA_ISSOD25"/>
    <property type="match status" value="1"/>
</dbReference>
<dbReference type="InterPro" id="IPR026889">
    <property type="entry name" value="Zn_Tnp"/>
</dbReference>
<name>A0ABT4GJW7_9BACL</name>
<dbReference type="PANTHER" id="PTHR37023">
    <property type="entry name" value="TRANSPOSASE"/>
    <property type="match status" value="1"/>
</dbReference>
<dbReference type="InterPro" id="IPR007069">
    <property type="entry name" value="Transposase_32"/>
</dbReference>
<evidence type="ECO:0000259" key="2">
    <source>
        <dbReference type="Pfam" id="PF14319"/>
    </source>
</evidence>